<protein>
    <submittedName>
        <fullName evidence="2">DUF1329 domain-containing protein</fullName>
    </submittedName>
</protein>
<feature type="non-terminal residue" evidence="2">
    <location>
        <position position="48"/>
    </location>
</feature>
<dbReference type="EMBL" id="DNNA01000015">
    <property type="protein sequence ID" value="HBC32834.1"/>
    <property type="molecule type" value="Genomic_DNA"/>
</dbReference>
<comment type="caution">
    <text evidence="2">The sequence shown here is derived from an EMBL/GenBank/DDBJ whole genome shotgun (WGS) entry which is preliminary data.</text>
</comment>
<keyword evidence="1" id="KW-0732">Signal</keyword>
<gene>
    <name evidence="2" type="ORF">DC045_00585</name>
</gene>
<proteinExistence type="predicted"/>
<evidence type="ECO:0000313" key="2">
    <source>
        <dbReference type="EMBL" id="HBC32834.1"/>
    </source>
</evidence>
<organism evidence="2 3">
    <name type="scientific">Marinobacter adhaerens</name>
    <dbReference type="NCBI Taxonomy" id="1033846"/>
    <lineage>
        <taxon>Bacteria</taxon>
        <taxon>Pseudomonadati</taxon>
        <taxon>Pseudomonadota</taxon>
        <taxon>Gammaproteobacteria</taxon>
        <taxon>Pseudomonadales</taxon>
        <taxon>Marinobacteraceae</taxon>
        <taxon>Marinobacter</taxon>
    </lineage>
</organism>
<name>A0A352IN01_9GAMM</name>
<feature type="chain" id="PRO_5016668184" evidence="1">
    <location>
        <begin position="25"/>
        <end position="48"/>
    </location>
</feature>
<accession>A0A352IN01</accession>
<evidence type="ECO:0000313" key="3">
    <source>
        <dbReference type="Proteomes" id="UP000263489"/>
    </source>
</evidence>
<feature type="signal peptide" evidence="1">
    <location>
        <begin position="1"/>
        <end position="24"/>
    </location>
</feature>
<sequence>MMYNKNAILGGLLAFSVASAPAWAAVSASEAARLGQELTPFGSPKAGN</sequence>
<dbReference type="AlphaFoldDB" id="A0A352IN01"/>
<evidence type="ECO:0000256" key="1">
    <source>
        <dbReference type="SAM" id="SignalP"/>
    </source>
</evidence>
<dbReference type="Proteomes" id="UP000263489">
    <property type="component" value="Unassembled WGS sequence"/>
</dbReference>
<reference evidence="2 3" key="1">
    <citation type="journal article" date="2018" name="Nat. Biotechnol.">
        <title>A standardized bacterial taxonomy based on genome phylogeny substantially revises the tree of life.</title>
        <authorList>
            <person name="Parks D.H."/>
            <person name="Chuvochina M."/>
            <person name="Waite D.W."/>
            <person name="Rinke C."/>
            <person name="Skarshewski A."/>
            <person name="Chaumeil P.A."/>
            <person name="Hugenholtz P."/>
        </authorList>
    </citation>
    <scope>NUCLEOTIDE SEQUENCE [LARGE SCALE GENOMIC DNA]</scope>
    <source>
        <strain evidence="2">UBA9380</strain>
    </source>
</reference>